<dbReference type="InterPro" id="IPR020846">
    <property type="entry name" value="MFS_dom"/>
</dbReference>
<evidence type="ECO:0000256" key="8">
    <source>
        <dbReference type="SAM" id="Phobius"/>
    </source>
</evidence>
<dbReference type="Gene3D" id="1.20.1250.20">
    <property type="entry name" value="MFS general substrate transporter like domains"/>
    <property type="match status" value="2"/>
</dbReference>
<gene>
    <name evidence="10" type="ORF">DW352_11065</name>
</gene>
<feature type="transmembrane region" description="Helical" evidence="8">
    <location>
        <begin position="309"/>
        <end position="327"/>
    </location>
</feature>
<dbReference type="EMBL" id="CP031417">
    <property type="protein sequence ID" value="AXK81002.1"/>
    <property type="molecule type" value="Genomic_DNA"/>
</dbReference>
<dbReference type="PANTHER" id="PTHR43271">
    <property type="entry name" value="BLL2771 PROTEIN"/>
    <property type="match status" value="1"/>
</dbReference>
<dbReference type="SUPFAM" id="SSF103473">
    <property type="entry name" value="MFS general substrate transporter"/>
    <property type="match status" value="1"/>
</dbReference>
<feature type="transmembrane region" description="Helical" evidence="8">
    <location>
        <begin position="164"/>
        <end position="186"/>
    </location>
</feature>
<feature type="transmembrane region" description="Helical" evidence="8">
    <location>
        <begin position="280"/>
        <end position="303"/>
    </location>
</feature>
<comment type="similarity">
    <text evidence="2">Belongs to the major facilitator superfamily.</text>
</comment>
<dbReference type="KEGG" id="ptaw:DW352_11065"/>
<protein>
    <submittedName>
        <fullName evidence="10">MFS transporter</fullName>
    </submittedName>
</protein>
<keyword evidence="4" id="KW-1003">Cell membrane</keyword>
<feature type="domain" description="Major facilitator superfamily (MFS) profile" evidence="9">
    <location>
        <begin position="12"/>
        <end position="391"/>
    </location>
</feature>
<sequence length="401" mass="41981">MMSPQSRHSLAIRLAAGLAGYCTFINLYSPQAILPLLSQEFGAGPAQIATIISAGTLAVALIAPFAGTVADVLGRKRVIVTAMIILSIPTVMAALAPTLNALIFWRFVQGLAMPPVFAVTIAYLGEELPPHEATAAAGVYTSGASLGGFSGRLFTGVLSDLFGWRYAICFLALLTLIGAVIVMLTLPRERKFVRSAGLAASAKQMLAHFRNPRLLATYAVGFGVLFNFIATFTYISFRLAEPPYSLSATWLGAIFVVYLVGSAITPMTGYAVGRLGRRKVMIVTIGIWLVGIALTLLSPLWIILVGLTLSAACGLLCQAVSTGFVTITAKVGRSSAVGLYVTSFYLGGSVGGALGGVAWVYGGWPACVALMAVMLTLVATIVATTWSRDAGHPPPTAMEPA</sequence>
<proteinExistence type="inferred from homology"/>
<feature type="transmembrane region" description="Helical" evidence="8">
    <location>
        <begin position="215"/>
        <end position="237"/>
    </location>
</feature>
<keyword evidence="7 8" id="KW-0472">Membrane</keyword>
<feature type="transmembrane region" description="Helical" evidence="8">
    <location>
        <begin position="78"/>
        <end position="97"/>
    </location>
</feature>
<dbReference type="AlphaFoldDB" id="A0A345ZVQ5"/>
<keyword evidence="6 8" id="KW-1133">Transmembrane helix</keyword>
<feature type="transmembrane region" description="Helical" evidence="8">
    <location>
        <begin position="339"/>
        <end position="362"/>
    </location>
</feature>
<dbReference type="RefSeq" id="WP_115691197.1">
    <property type="nucleotide sequence ID" value="NZ_CP031417.1"/>
</dbReference>
<feature type="transmembrane region" description="Helical" evidence="8">
    <location>
        <begin position="12"/>
        <end position="28"/>
    </location>
</feature>
<dbReference type="InterPro" id="IPR036259">
    <property type="entry name" value="MFS_trans_sf"/>
</dbReference>
<dbReference type="InterPro" id="IPR011701">
    <property type="entry name" value="MFS"/>
</dbReference>
<dbReference type="InterPro" id="IPR005829">
    <property type="entry name" value="Sugar_transporter_CS"/>
</dbReference>
<dbReference type="PANTHER" id="PTHR43271:SF2">
    <property type="entry name" value="BLL2771 PROTEIN"/>
    <property type="match status" value="1"/>
</dbReference>
<dbReference type="GO" id="GO:0005886">
    <property type="term" value="C:plasma membrane"/>
    <property type="evidence" value="ECO:0007669"/>
    <property type="project" value="UniProtKB-SubCell"/>
</dbReference>
<evidence type="ECO:0000256" key="7">
    <source>
        <dbReference type="ARBA" id="ARBA00023136"/>
    </source>
</evidence>
<accession>A0A345ZVQ5</accession>
<evidence type="ECO:0000259" key="9">
    <source>
        <dbReference type="PROSITE" id="PS50850"/>
    </source>
</evidence>
<evidence type="ECO:0000256" key="5">
    <source>
        <dbReference type="ARBA" id="ARBA00022692"/>
    </source>
</evidence>
<evidence type="ECO:0000313" key="10">
    <source>
        <dbReference type="EMBL" id="AXK81002.1"/>
    </source>
</evidence>
<reference evidence="10 11" key="1">
    <citation type="submission" date="2018-07" db="EMBL/GenBank/DDBJ databases">
        <authorList>
            <person name="Quirk P.G."/>
            <person name="Krulwich T.A."/>
        </authorList>
    </citation>
    <scope>NUCLEOTIDE SEQUENCE [LARGE SCALE GENOMIC DNA]</scope>
    <source>
        <strain evidence="10 11">CC-BB4</strain>
    </source>
</reference>
<dbReference type="Proteomes" id="UP000254889">
    <property type="component" value="Chromosome"/>
</dbReference>
<evidence type="ECO:0000256" key="6">
    <source>
        <dbReference type="ARBA" id="ARBA00022989"/>
    </source>
</evidence>
<evidence type="ECO:0000256" key="2">
    <source>
        <dbReference type="ARBA" id="ARBA00008335"/>
    </source>
</evidence>
<keyword evidence="11" id="KW-1185">Reference proteome</keyword>
<evidence type="ECO:0000256" key="3">
    <source>
        <dbReference type="ARBA" id="ARBA00022448"/>
    </source>
</evidence>
<organism evidence="10 11">
    <name type="scientific">Pseudolabrys taiwanensis</name>
    <dbReference type="NCBI Taxonomy" id="331696"/>
    <lineage>
        <taxon>Bacteria</taxon>
        <taxon>Pseudomonadati</taxon>
        <taxon>Pseudomonadota</taxon>
        <taxon>Alphaproteobacteria</taxon>
        <taxon>Hyphomicrobiales</taxon>
        <taxon>Xanthobacteraceae</taxon>
        <taxon>Pseudolabrys</taxon>
    </lineage>
</organism>
<feature type="transmembrane region" description="Helical" evidence="8">
    <location>
        <begin position="249"/>
        <end position="273"/>
    </location>
</feature>
<comment type="subcellular location">
    <subcellularLocation>
        <location evidence="1">Cell membrane</location>
        <topology evidence="1">Multi-pass membrane protein</topology>
    </subcellularLocation>
</comment>
<keyword evidence="3" id="KW-0813">Transport</keyword>
<keyword evidence="5 8" id="KW-0812">Transmembrane</keyword>
<dbReference type="PROSITE" id="PS00216">
    <property type="entry name" value="SUGAR_TRANSPORT_1"/>
    <property type="match status" value="1"/>
</dbReference>
<dbReference type="Pfam" id="PF07690">
    <property type="entry name" value="MFS_1"/>
    <property type="match status" value="1"/>
</dbReference>
<dbReference type="GO" id="GO:0022857">
    <property type="term" value="F:transmembrane transporter activity"/>
    <property type="evidence" value="ECO:0007669"/>
    <property type="project" value="InterPro"/>
</dbReference>
<feature type="transmembrane region" description="Helical" evidence="8">
    <location>
        <begin position="368"/>
        <end position="386"/>
    </location>
</feature>
<evidence type="ECO:0000256" key="4">
    <source>
        <dbReference type="ARBA" id="ARBA00022475"/>
    </source>
</evidence>
<dbReference type="CDD" id="cd17324">
    <property type="entry name" value="MFS_NepI_like"/>
    <property type="match status" value="1"/>
</dbReference>
<dbReference type="OrthoDB" id="63984at2"/>
<feature type="transmembrane region" description="Helical" evidence="8">
    <location>
        <begin position="48"/>
        <end position="66"/>
    </location>
</feature>
<name>A0A345ZVQ5_9HYPH</name>
<evidence type="ECO:0000256" key="1">
    <source>
        <dbReference type="ARBA" id="ARBA00004651"/>
    </source>
</evidence>
<dbReference type="PROSITE" id="PS50850">
    <property type="entry name" value="MFS"/>
    <property type="match status" value="1"/>
</dbReference>
<evidence type="ECO:0000313" key="11">
    <source>
        <dbReference type="Proteomes" id="UP000254889"/>
    </source>
</evidence>